<feature type="transmembrane region" description="Helical" evidence="1">
    <location>
        <begin position="197"/>
        <end position="216"/>
    </location>
</feature>
<feature type="transmembrane region" description="Helical" evidence="1">
    <location>
        <begin position="61"/>
        <end position="78"/>
    </location>
</feature>
<dbReference type="AlphaFoldDB" id="A0A9Y1BR13"/>
<name>A0A9Y1BR13_9ARCH</name>
<feature type="transmembrane region" description="Helical" evidence="1">
    <location>
        <begin position="99"/>
        <end position="120"/>
    </location>
</feature>
<keyword evidence="1" id="KW-1133">Transmembrane helix</keyword>
<organism evidence="2">
    <name type="scientific">Candidatus Heimdallarchaeum endolithica</name>
    <dbReference type="NCBI Taxonomy" id="2876572"/>
    <lineage>
        <taxon>Archaea</taxon>
        <taxon>Promethearchaeati</taxon>
        <taxon>Candidatus Heimdallarchaeota</taxon>
        <taxon>Candidatus Heimdallarchaeia (ex Rinke et al. 2021) (nom. nud.)</taxon>
        <taxon>Candidatus Heimdallarchaeales</taxon>
        <taxon>Candidatus Heimdallarchaeaceae</taxon>
        <taxon>Candidatus Heimdallarchaeum</taxon>
    </lineage>
</organism>
<accession>A0A9Y1BR13</accession>
<gene>
    <name evidence="2" type="ORF">K9W46_00225</name>
</gene>
<dbReference type="Proteomes" id="UP001200513">
    <property type="component" value="Chromosome"/>
</dbReference>
<sequence>MNNLASPKRTMNFIRSNEGLRNRFNSMQFSVGVTFFIYLFFFSILNCSFNFYYFFLDSLKAFIFIVVCYTLVYVLFDHESIVLKWKNKDDRIKIFLGKWSLSLIQVSKIFILSIILLLIIHHSGSVKKLENRFFENYPDKPSPFSYSPNIIEGLLIGLIIVLALFTMFTAAYWSVARFITITGYLNEKKLVKAKAKPFILGLFLQLPLLLIFTIILDGMFMEIKNGDIHNNWNRLYPLLEGREYFILIIQAVLLFILNLLYLIDGWQKMMKREDFVKVELKV</sequence>
<proteinExistence type="predicted"/>
<keyword evidence="1" id="KW-0472">Membrane</keyword>
<reference evidence="2" key="1">
    <citation type="journal article" date="2022" name="Nat. Microbiol.">
        <title>Unique mobile elements and scalable gene flow at the prokaryote-eukaryote boundary revealed by circularized Asgard archaea genomes.</title>
        <authorList>
            <person name="Wu F."/>
            <person name="Speth D.R."/>
            <person name="Philosof A."/>
            <person name="Cremiere A."/>
            <person name="Narayanan A."/>
            <person name="Barco R.A."/>
            <person name="Connon S.A."/>
            <person name="Amend J.P."/>
            <person name="Antoshechkin I.A."/>
            <person name="Orphan V.J."/>
        </authorList>
    </citation>
    <scope>NUCLEOTIDE SEQUENCE</scope>
    <source>
        <strain evidence="2">PR6</strain>
    </source>
</reference>
<feature type="transmembrane region" description="Helical" evidence="1">
    <location>
        <begin position="244"/>
        <end position="263"/>
    </location>
</feature>
<evidence type="ECO:0000313" key="2">
    <source>
        <dbReference type="EMBL" id="UJG43623.1"/>
    </source>
</evidence>
<dbReference type="EMBL" id="CP084167">
    <property type="protein sequence ID" value="UJG43623.1"/>
    <property type="molecule type" value="Genomic_DNA"/>
</dbReference>
<keyword evidence="1" id="KW-0812">Transmembrane</keyword>
<evidence type="ECO:0000256" key="1">
    <source>
        <dbReference type="SAM" id="Phobius"/>
    </source>
</evidence>
<feature type="transmembrane region" description="Helical" evidence="1">
    <location>
        <begin position="29"/>
        <end position="55"/>
    </location>
</feature>
<feature type="transmembrane region" description="Helical" evidence="1">
    <location>
        <begin position="154"/>
        <end position="176"/>
    </location>
</feature>
<protein>
    <submittedName>
        <fullName evidence="2">Uncharacterized protein</fullName>
    </submittedName>
</protein>